<name>A0ABS8RUD5_DATST</name>
<sequence length="105" mass="11270">MSRTTSNRNLFPSSSAFVASGEPQQSPDGLGVNPKVFEIEEAKTDATLEELSKIKSRCGEGGGGPKKLPVVYLGGELLGGVEKVVEMHNRNELIVRLKEVEALCL</sequence>
<dbReference type="Proteomes" id="UP000823775">
    <property type="component" value="Unassembled WGS sequence"/>
</dbReference>
<dbReference type="PROSITE" id="PS51354">
    <property type="entry name" value="GLUTAREDOXIN_2"/>
    <property type="match status" value="1"/>
</dbReference>
<feature type="compositionally biased region" description="Polar residues" evidence="1">
    <location>
        <begin position="1"/>
        <end position="27"/>
    </location>
</feature>
<gene>
    <name evidence="2" type="primary">GLRX-21_2</name>
    <name evidence="2" type="ORF">HAX54_004684</name>
</gene>
<dbReference type="SUPFAM" id="SSF52833">
    <property type="entry name" value="Thioredoxin-like"/>
    <property type="match status" value="1"/>
</dbReference>
<protein>
    <submittedName>
        <fullName evidence="2">GLutaRedoXin</fullName>
    </submittedName>
</protein>
<evidence type="ECO:0000256" key="1">
    <source>
        <dbReference type="SAM" id="MobiDB-lite"/>
    </source>
</evidence>
<dbReference type="Gene3D" id="3.40.30.10">
    <property type="entry name" value="Glutaredoxin"/>
    <property type="match status" value="1"/>
</dbReference>
<organism evidence="2 3">
    <name type="scientific">Datura stramonium</name>
    <name type="common">Jimsonweed</name>
    <name type="synonym">Common thornapple</name>
    <dbReference type="NCBI Taxonomy" id="4076"/>
    <lineage>
        <taxon>Eukaryota</taxon>
        <taxon>Viridiplantae</taxon>
        <taxon>Streptophyta</taxon>
        <taxon>Embryophyta</taxon>
        <taxon>Tracheophyta</taxon>
        <taxon>Spermatophyta</taxon>
        <taxon>Magnoliopsida</taxon>
        <taxon>eudicotyledons</taxon>
        <taxon>Gunneridae</taxon>
        <taxon>Pentapetalae</taxon>
        <taxon>asterids</taxon>
        <taxon>lamiids</taxon>
        <taxon>Solanales</taxon>
        <taxon>Solanaceae</taxon>
        <taxon>Solanoideae</taxon>
        <taxon>Datureae</taxon>
        <taxon>Datura</taxon>
    </lineage>
</organism>
<evidence type="ECO:0000313" key="2">
    <source>
        <dbReference type="EMBL" id="MCD7450239.1"/>
    </source>
</evidence>
<comment type="caution">
    <text evidence="2">The sequence shown here is derived from an EMBL/GenBank/DDBJ whole genome shotgun (WGS) entry which is preliminary data.</text>
</comment>
<proteinExistence type="predicted"/>
<feature type="region of interest" description="Disordered" evidence="1">
    <location>
        <begin position="1"/>
        <end position="32"/>
    </location>
</feature>
<accession>A0ABS8RUD5</accession>
<dbReference type="InterPro" id="IPR036249">
    <property type="entry name" value="Thioredoxin-like_sf"/>
</dbReference>
<keyword evidence="3" id="KW-1185">Reference proteome</keyword>
<dbReference type="EMBL" id="JACEIK010000122">
    <property type="protein sequence ID" value="MCD7450239.1"/>
    <property type="molecule type" value="Genomic_DNA"/>
</dbReference>
<evidence type="ECO:0000313" key="3">
    <source>
        <dbReference type="Proteomes" id="UP000823775"/>
    </source>
</evidence>
<reference evidence="2 3" key="1">
    <citation type="journal article" date="2021" name="BMC Genomics">
        <title>Datura genome reveals duplications of psychoactive alkaloid biosynthetic genes and high mutation rate following tissue culture.</title>
        <authorList>
            <person name="Rajewski A."/>
            <person name="Carter-House D."/>
            <person name="Stajich J."/>
            <person name="Litt A."/>
        </authorList>
    </citation>
    <scope>NUCLEOTIDE SEQUENCE [LARGE SCALE GENOMIC DNA]</scope>
    <source>
        <strain evidence="2">AR-01</strain>
    </source>
</reference>